<dbReference type="Gene3D" id="2.30.180.10">
    <property type="entry name" value="FAS1 domain"/>
    <property type="match status" value="2"/>
</dbReference>
<dbReference type="SMART" id="SM00554">
    <property type="entry name" value="FAS1"/>
    <property type="match status" value="2"/>
</dbReference>
<dbReference type="InterPro" id="IPR036378">
    <property type="entry name" value="FAS1_dom_sf"/>
</dbReference>
<feature type="transmembrane region" description="Helical" evidence="1">
    <location>
        <begin position="319"/>
        <end position="336"/>
    </location>
</feature>
<dbReference type="EMBL" id="JARYZI010000001">
    <property type="protein sequence ID" value="MDH8676736.1"/>
    <property type="molecule type" value="Genomic_DNA"/>
</dbReference>
<dbReference type="InterPro" id="IPR000782">
    <property type="entry name" value="FAS1_domain"/>
</dbReference>
<feature type="chain" id="PRO_5046312738" evidence="2">
    <location>
        <begin position="22"/>
        <end position="342"/>
    </location>
</feature>
<name>A0ABT6N8J1_9FIRM</name>
<dbReference type="PROSITE" id="PS50213">
    <property type="entry name" value="FAS1"/>
    <property type="match status" value="2"/>
</dbReference>
<evidence type="ECO:0000313" key="5">
    <source>
        <dbReference type="Proteomes" id="UP001158045"/>
    </source>
</evidence>
<gene>
    <name evidence="4" type="ORF">QE109_01185</name>
</gene>
<sequence>MKKFLSLMLVLLLSFSIPTFAADESIVDIASSNPDFSILVAALQKANLVDALQGDGPFTVFAPTNEAFEKLLGELGITADQLLNHPQLSEVLLYHVISGEVKSTDLSDGLSAETLNGKDLVVDLKDGVKINDSNVVSADLMASNGVIHVIDTVLVPDNFKLDFPSTVVDIALSSPDFSMLVSLLQKADLVSALQGEGPFTVFAPTNAAFEKLLSDLNITASDLMAQPDLAKVLLYHVVPGKVMSSDLSDGLMANTLNNTELKFDLTSNPMVNNSNITTVDLEAGNGVVHVVDSVLVPSNFNYQVVEQNTDIPKTGTLDLTNLGILTIIILLGAVLVNRKIKA</sequence>
<keyword evidence="5" id="KW-1185">Reference proteome</keyword>
<reference evidence="4 5" key="1">
    <citation type="submission" date="2023-04" db="EMBL/GenBank/DDBJ databases">
        <title>Fusibacter bizertensis strain WBS, isolated from littoral bottom sediments of the Arctic seas - biochemical and genomic analysis.</title>
        <authorList>
            <person name="Brioukhanov A.L."/>
        </authorList>
    </citation>
    <scope>NUCLEOTIDE SEQUENCE [LARGE SCALE GENOMIC DNA]</scope>
    <source>
        <strain evidence="4 5">WBS</strain>
    </source>
</reference>
<protein>
    <submittedName>
        <fullName evidence="4">Fasciclin domain-containing protein</fullName>
    </submittedName>
</protein>
<dbReference type="Pfam" id="PF02469">
    <property type="entry name" value="Fasciclin"/>
    <property type="match status" value="2"/>
</dbReference>
<feature type="domain" description="FAS1" evidence="3">
    <location>
        <begin position="23"/>
        <end position="154"/>
    </location>
</feature>
<keyword evidence="1" id="KW-0812">Transmembrane</keyword>
<keyword evidence="1" id="KW-0472">Membrane</keyword>
<evidence type="ECO:0000256" key="1">
    <source>
        <dbReference type="SAM" id="Phobius"/>
    </source>
</evidence>
<keyword evidence="2" id="KW-0732">Signal</keyword>
<dbReference type="RefSeq" id="WP_281092534.1">
    <property type="nucleotide sequence ID" value="NZ_JARYZI010000001.1"/>
</dbReference>
<proteinExistence type="predicted"/>
<evidence type="ECO:0000256" key="2">
    <source>
        <dbReference type="SAM" id="SignalP"/>
    </source>
</evidence>
<dbReference type="Proteomes" id="UP001158045">
    <property type="component" value="Unassembled WGS sequence"/>
</dbReference>
<dbReference type="PANTHER" id="PTHR10900">
    <property type="entry name" value="PERIOSTIN-RELATED"/>
    <property type="match status" value="1"/>
</dbReference>
<keyword evidence="1" id="KW-1133">Transmembrane helix</keyword>
<evidence type="ECO:0000313" key="4">
    <source>
        <dbReference type="EMBL" id="MDH8676736.1"/>
    </source>
</evidence>
<dbReference type="InterPro" id="IPR050904">
    <property type="entry name" value="Adhesion/Biosynth-related"/>
</dbReference>
<feature type="domain" description="FAS1" evidence="3">
    <location>
        <begin position="164"/>
        <end position="295"/>
    </location>
</feature>
<dbReference type="SUPFAM" id="SSF82153">
    <property type="entry name" value="FAS1 domain"/>
    <property type="match status" value="2"/>
</dbReference>
<accession>A0ABT6N8J1</accession>
<dbReference type="PANTHER" id="PTHR10900:SF77">
    <property type="entry name" value="FI19380P1"/>
    <property type="match status" value="1"/>
</dbReference>
<comment type="caution">
    <text evidence="4">The sequence shown here is derived from an EMBL/GenBank/DDBJ whole genome shotgun (WGS) entry which is preliminary data.</text>
</comment>
<organism evidence="4 5">
    <name type="scientific">Fusibacter bizertensis</name>
    <dbReference type="NCBI Taxonomy" id="1488331"/>
    <lineage>
        <taxon>Bacteria</taxon>
        <taxon>Bacillati</taxon>
        <taxon>Bacillota</taxon>
        <taxon>Clostridia</taxon>
        <taxon>Eubacteriales</taxon>
        <taxon>Eubacteriales Family XII. Incertae Sedis</taxon>
        <taxon>Fusibacter</taxon>
    </lineage>
</organism>
<evidence type="ECO:0000259" key="3">
    <source>
        <dbReference type="PROSITE" id="PS50213"/>
    </source>
</evidence>
<feature type="signal peptide" evidence="2">
    <location>
        <begin position="1"/>
        <end position="21"/>
    </location>
</feature>